<evidence type="ECO:0000313" key="2">
    <source>
        <dbReference type="Proteomes" id="UP000183954"/>
    </source>
</evidence>
<dbReference type="AlphaFoldDB" id="A0A1M5Q676"/>
<dbReference type="Proteomes" id="UP000183954">
    <property type="component" value="Unassembled WGS sequence"/>
</dbReference>
<evidence type="ECO:0000313" key="1">
    <source>
        <dbReference type="EMBL" id="SHH09259.1"/>
    </source>
</evidence>
<proteinExistence type="predicted"/>
<sequence length="39" mass="4508">MKKELNLRVLVRTVPHPHPQPQATIDLIANILVNQLIKR</sequence>
<accession>A0A1M5Q676</accession>
<dbReference type="STRING" id="1121420.SAMN02746098_00146"/>
<name>A0A1M5Q676_9FIRM</name>
<reference evidence="2" key="1">
    <citation type="submission" date="2016-11" db="EMBL/GenBank/DDBJ databases">
        <authorList>
            <person name="Varghese N."/>
            <person name="Submissions S."/>
        </authorList>
    </citation>
    <scope>NUCLEOTIDE SEQUENCE [LARGE SCALE GENOMIC DNA]</scope>
    <source>
        <strain evidence="2">DSM 15449</strain>
    </source>
</reference>
<protein>
    <submittedName>
        <fullName evidence="1">Uncharacterized protein</fullName>
    </submittedName>
</protein>
<gene>
    <name evidence="1" type="ORF">SAMN02746098_00146</name>
</gene>
<dbReference type="EMBL" id="FQXJ01000003">
    <property type="protein sequence ID" value="SHH09259.1"/>
    <property type="molecule type" value="Genomic_DNA"/>
</dbReference>
<organism evidence="1 2">
    <name type="scientific">Desulfosporosinus lacus DSM 15449</name>
    <dbReference type="NCBI Taxonomy" id="1121420"/>
    <lineage>
        <taxon>Bacteria</taxon>
        <taxon>Bacillati</taxon>
        <taxon>Bacillota</taxon>
        <taxon>Clostridia</taxon>
        <taxon>Eubacteriales</taxon>
        <taxon>Desulfitobacteriaceae</taxon>
        <taxon>Desulfosporosinus</taxon>
    </lineage>
</organism>
<keyword evidence="2" id="KW-1185">Reference proteome</keyword>